<dbReference type="RefSeq" id="WP_377967446.1">
    <property type="nucleotide sequence ID" value="NZ_JBHZOL010000098.1"/>
</dbReference>
<evidence type="ECO:0000313" key="1">
    <source>
        <dbReference type="EMBL" id="MFE4108080.1"/>
    </source>
</evidence>
<accession>A0ABW6IIS8</accession>
<name>A0ABW6IIS8_9CYAN</name>
<organism evidence="1 2">
    <name type="scientific">Almyronema epifaneia S1</name>
    <dbReference type="NCBI Taxonomy" id="2991925"/>
    <lineage>
        <taxon>Bacteria</taxon>
        <taxon>Bacillati</taxon>
        <taxon>Cyanobacteriota</taxon>
        <taxon>Cyanophyceae</taxon>
        <taxon>Nodosilineales</taxon>
        <taxon>Nodosilineaceae</taxon>
        <taxon>Almyronema</taxon>
        <taxon>Almyronema epifaneia</taxon>
    </lineage>
</organism>
<sequence>MSYTTEQLLEILDQELRAAWRGERVLLSSSDRLNNSVVAKALGSEKLSKVFAIQDFREQVHQYQREHEVSGLVWHTCRFQGRSIRFPELHPQLTAIAQDRQTLIAAKAAVIAFWRESLGEMRLWLAGRPPQPTTLAHVERLIHSTEWAEIDATRTELYLSLCWGDPKDCRCDWARPDSGCERIIAAIAEPSSIKV</sequence>
<dbReference type="EMBL" id="JBHZOL010000098">
    <property type="protein sequence ID" value="MFE4108080.1"/>
    <property type="molecule type" value="Genomic_DNA"/>
</dbReference>
<protein>
    <recommendedName>
        <fullName evidence="3">SWIM-type domain-containing protein</fullName>
    </recommendedName>
</protein>
<dbReference type="Proteomes" id="UP001600165">
    <property type="component" value="Unassembled WGS sequence"/>
</dbReference>
<evidence type="ECO:0008006" key="3">
    <source>
        <dbReference type="Google" id="ProtNLM"/>
    </source>
</evidence>
<evidence type="ECO:0000313" key="2">
    <source>
        <dbReference type="Proteomes" id="UP001600165"/>
    </source>
</evidence>
<gene>
    <name evidence="1" type="ORF">ACFVKH_17495</name>
</gene>
<comment type="caution">
    <text evidence="1">The sequence shown here is derived from an EMBL/GenBank/DDBJ whole genome shotgun (WGS) entry which is preliminary data.</text>
</comment>
<reference evidence="1 2" key="1">
    <citation type="submission" date="2024-10" db="EMBL/GenBank/DDBJ databases">
        <authorList>
            <person name="Ratan Roy A."/>
            <person name="Morales Sandoval P.H."/>
            <person name="De Los Santos Villalobos S."/>
            <person name="Chakraborty S."/>
            <person name="Mukherjee J."/>
        </authorList>
    </citation>
    <scope>NUCLEOTIDE SEQUENCE [LARGE SCALE GENOMIC DNA]</scope>
    <source>
        <strain evidence="1 2">S1</strain>
    </source>
</reference>
<keyword evidence="2" id="KW-1185">Reference proteome</keyword>
<proteinExistence type="predicted"/>